<dbReference type="Gene3D" id="1.20.140.70">
    <property type="entry name" value="Oligopeptidase f, N-terminal domain"/>
    <property type="match status" value="1"/>
</dbReference>
<accession>A0A2M7INR3</accession>
<keyword evidence="4 6" id="KW-0862">Zinc</keyword>
<feature type="domain" description="Peptidase M3A/M3B catalytic" evidence="8">
    <location>
        <begin position="350"/>
        <end position="592"/>
    </location>
</feature>
<feature type="transmembrane region" description="Helical" evidence="7">
    <location>
        <begin position="528"/>
        <end position="549"/>
    </location>
</feature>
<proteinExistence type="inferred from homology"/>
<sequence>MTSKKPNKQKNFNYQTTQILSALTPVMNWDLVKHYYLSHTDPQIEADVTQTEKTFHAFAKKWRKQKFTTNPKLLKQALTENEAMAGNPTFSRPMRYFGLVTALNTADITAEKQISLINNRLRKANDEIMFFALELGKISKSEQKNLLAHPDLKHFRYYLERLFASAKHQLTESEEKIINLKSRQSYGRWVDMTDKIISQRHITWQGKKIALPEAIELVNLQTFSNKPKLWHLIINQMKQIGEVAEHEFNAIISDVRSEDELRGYEKPYSATVLAYQDEEVALERLLKAVTGTGFKLSHKFYKLKARYHGVEKLEYSQRNESAGKSVNISFTQAVTICRDVFYSVNRDYGTFFDTMLENGQIDFMPKSGKTGGAFMSAQNGHPINVMLNHLNNFPSLETLAHEMGHAIHAMRSNSQSPFYSNHSIVTAETASTLFENLVFDAVFAQATDAEKAVLLHDRILRDVSTIQRQIAFFNAELEIHNTIYKQGGMNNEDLRACMQKHLQSYLGSAVNVTSQDGYTYVYVGHLRYGFYVYSYAYGLMMSTIMANNYRLDKRYAEKIDLFLSLGESCLIKDIYKKIGIDTTKIDTFEKGLEKLAADISLFEKIVKKRK</sequence>
<evidence type="ECO:0000256" key="5">
    <source>
        <dbReference type="ARBA" id="ARBA00023049"/>
    </source>
</evidence>
<dbReference type="InterPro" id="IPR001567">
    <property type="entry name" value="Pept_M3A_M3B_dom"/>
</dbReference>
<dbReference type="Proteomes" id="UP000230837">
    <property type="component" value="Unassembled WGS sequence"/>
</dbReference>
<evidence type="ECO:0000256" key="1">
    <source>
        <dbReference type="ARBA" id="ARBA00022670"/>
    </source>
</evidence>
<dbReference type="GO" id="GO:0004222">
    <property type="term" value="F:metalloendopeptidase activity"/>
    <property type="evidence" value="ECO:0007669"/>
    <property type="project" value="InterPro"/>
</dbReference>
<dbReference type="Pfam" id="PF08439">
    <property type="entry name" value="Peptidase_M3_N"/>
    <property type="match status" value="1"/>
</dbReference>
<dbReference type="GO" id="GO:0006508">
    <property type="term" value="P:proteolysis"/>
    <property type="evidence" value="ECO:0007669"/>
    <property type="project" value="UniProtKB-KW"/>
</dbReference>
<keyword evidence="7" id="KW-0812">Transmembrane</keyword>
<name>A0A2M7INR3_9BACT</name>
<dbReference type="PANTHER" id="PTHR11804:SF84">
    <property type="entry name" value="SACCHAROLYSIN"/>
    <property type="match status" value="1"/>
</dbReference>
<comment type="similarity">
    <text evidence="6">Belongs to the peptidase M3 family.</text>
</comment>
<dbReference type="Pfam" id="PF01432">
    <property type="entry name" value="Peptidase_M3"/>
    <property type="match status" value="1"/>
</dbReference>
<dbReference type="AlphaFoldDB" id="A0A2M7INR3"/>
<dbReference type="Gene3D" id="1.10.1370.20">
    <property type="entry name" value="Oligoendopeptidase f, C-terminal domain"/>
    <property type="match status" value="1"/>
</dbReference>
<organism evidence="10 11">
    <name type="scientific">Candidatus Kaiserbacteria bacterium CG_4_8_14_3_um_filter_38_9</name>
    <dbReference type="NCBI Taxonomy" id="1974599"/>
    <lineage>
        <taxon>Bacteria</taxon>
        <taxon>Candidatus Kaiseribacteriota</taxon>
    </lineage>
</organism>
<comment type="cofactor">
    <cofactor evidence="6">
        <name>Zn(2+)</name>
        <dbReference type="ChEBI" id="CHEBI:29105"/>
    </cofactor>
    <text evidence="6">Binds 1 zinc ion.</text>
</comment>
<gene>
    <name evidence="10" type="ORF">COZ82_02435</name>
</gene>
<dbReference type="InterPro" id="IPR042088">
    <property type="entry name" value="OligoPept_F_C"/>
</dbReference>
<evidence type="ECO:0000256" key="3">
    <source>
        <dbReference type="ARBA" id="ARBA00022801"/>
    </source>
</evidence>
<evidence type="ECO:0000313" key="10">
    <source>
        <dbReference type="EMBL" id="PIW96905.1"/>
    </source>
</evidence>
<evidence type="ECO:0000259" key="8">
    <source>
        <dbReference type="Pfam" id="PF01432"/>
    </source>
</evidence>
<evidence type="ECO:0000313" key="11">
    <source>
        <dbReference type="Proteomes" id="UP000230837"/>
    </source>
</evidence>
<keyword evidence="2 6" id="KW-0479">Metal-binding</keyword>
<evidence type="ECO:0000256" key="7">
    <source>
        <dbReference type="SAM" id="Phobius"/>
    </source>
</evidence>
<keyword evidence="7" id="KW-1133">Transmembrane helix</keyword>
<evidence type="ECO:0000256" key="6">
    <source>
        <dbReference type="RuleBase" id="RU003435"/>
    </source>
</evidence>
<keyword evidence="5 6" id="KW-0482">Metalloprotease</keyword>
<dbReference type="EMBL" id="PFHR01000130">
    <property type="protein sequence ID" value="PIW96905.1"/>
    <property type="molecule type" value="Genomic_DNA"/>
</dbReference>
<dbReference type="PANTHER" id="PTHR11804">
    <property type="entry name" value="PROTEASE M3 THIMET OLIGOPEPTIDASE-RELATED"/>
    <property type="match status" value="1"/>
</dbReference>
<keyword evidence="3 6" id="KW-0378">Hydrolase</keyword>
<keyword evidence="7" id="KW-0472">Membrane</keyword>
<keyword evidence="1 6" id="KW-0645">Protease</keyword>
<feature type="domain" description="Oligopeptidase F N-terminal" evidence="9">
    <location>
        <begin position="134"/>
        <end position="197"/>
    </location>
</feature>
<evidence type="ECO:0000256" key="2">
    <source>
        <dbReference type="ARBA" id="ARBA00022723"/>
    </source>
</evidence>
<dbReference type="SUPFAM" id="SSF55486">
    <property type="entry name" value="Metalloproteases ('zincins'), catalytic domain"/>
    <property type="match status" value="1"/>
</dbReference>
<evidence type="ECO:0000256" key="4">
    <source>
        <dbReference type="ARBA" id="ARBA00022833"/>
    </source>
</evidence>
<reference evidence="11" key="1">
    <citation type="submission" date="2017-09" db="EMBL/GenBank/DDBJ databases">
        <title>Depth-based differentiation of microbial function through sediment-hosted aquifers and enrichment of novel symbionts in the deep terrestrial subsurface.</title>
        <authorList>
            <person name="Probst A.J."/>
            <person name="Ladd B."/>
            <person name="Jarett J.K."/>
            <person name="Geller-Mcgrath D.E."/>
            <person name="Sieber C.M.K."/>
            <person name="Emerson J.B."/>
            <person name="Anantharaman K."/>
            <person name="Thomas B.C."/>
            <person name="Malmstrom R."/>
            <person name="Stieglmeier M."/>
            <person name="Klingl A."/>
            <person name="Woyke T."/>
            <person name="Ryan C.M."/>
            <person name="Banfield J.F."/>
        </authorList>
    </citation>
    <scope>NUCLEOTIDE SEQUENCE [LARGE SCALE GENOMIC DNA]</scope>
</reference>
<dbReference type="InterPro" id="IPR045090">
    <property type="entry name" value="Pept_M3A_M3B"/>
</dbReference>
<dbReference type="InterPro" id="IPR013647">
    <property type="entry name" value="OligopepF_N_dom"/>
</dbReference>
<evidence type="ECO:0000259" key="9">
    <source>
        <dbReference type="Pfam" id="PF08439"/>
    </source>
</evidence>
<dbReference type="GO" id="GO:0046872">
    <property type="term" value="F:metal ion binding"/>
    <property type="evidence" value="ECO:0007669"/>
    <property type="project" value="UniProtKB-UniRule"/>
</dbReference>
<comment type="caution">
    <text evidence="10">The sequence shown here is derived from an EMBL/GenBank/DDBJ whole genome shotgun (WGS) entry which is preliminary data.</text>
</comment>
<dbReference type="GO" id="GO:0006518">
    <property type="term" value="P:peptide metabolic process"/>
    <property type="evidence" value="ECO:0007669"/>
    <property type="project" value="TreeGrafter"/>
</dbReference>
<evidence type="ECO:0008006" key="12">
    <source>
        <dbReference type="Google" id="ProtNLM"/>
    </source>
</evidence>
<protein>
    <recommendedName>
        <fullName evidence="12">Oligoendopeptidase F</fullName>
    </recommendedName>
</protein>